<dbReference type="AlphaFoldDB" id="A0A4Q5N0H8"/>
<dbReference type="EC" id="5.4.2.11" evidence="2"/>
<evidence type="ECO:0000256" key="4">
    <source>
        <dbReference type="ARBA" id="ARBA00023235"/>
    </source>
</evidence>
<dbReference type="SUPFAM" id="SSF53254">
    <property type="entry name" value="Phosphoglycerate mutase-like"/>
    <property type="match status" value="1"/>
</dbReference>
<feature type="binding site" evidence="5">
    <location>
        <position position="76"/>
    </location>
    <ligand>
        <name>substrate</name>
    </ligand>
</feature>
<evidence type="ECO:0000256" key="1">
    <source>
        <dbReference type="ARBA" id="ARBA00006717"/>
    </source>
</evidence>
<dbReference type="GO" id="GO:0004619">
    <property type="term" value="F:phosphoglycerate mutase activity"/>
    <property type="evidence" value="ECO:0007669"/>
    <property type="project" value="UniProtKB-EC"/>
</dbReference>
<protein>
    <recommendedName>
        <fullName evidence="2">phosphoglycerate mutase (2,3-diphosphoglycerate-dependent)</fullName>
        <ecNumber evidence="2">5.4.2.11</ecNumber>
    </recommendedName>
</protein>
<keyword evidence="4" id="KW-0413">Isomerase</keyword>
<evidence type="ECO:0000313" key="6">
    <source>
        <dbReference type="EMBL" id="RYV51535.1"/>
    </source>
</evidence>
<comment type="similarity">
    <text evidence="1">Belongs to the phosphoglycerate mutase family. BPG-dependent PGAM subfamily.</text>
</comment>
<dbReference type="EMBL" id="SDWW01000015">
    <property type="protein sequence ID" value="RYV51535.1"/>
    <property type="molecule type" value="Genomic_DNA"/>
</dbReference>
<dbReference type="InterPro" id="IPR029033">
    <property type="entry name" value="His_PPase_superfam"/>
</dbReference>
<dbReference type="OrthoDB" id="5449373at2"/>
<name>A0A4Q5N0H8_9MICO</name>
<evidence type="ECO:0000256" key="3">
    <source>
        <dbReference type="ARBA" id="ARBA00023152"/>
    </source>
</evidence>
<dbReference type="PROSITE" id="PS00175">
    <property type="entry name" value="PG_MUTASE"/>
    <property type="match status" value="1"/>
</dbReference>
<dbReference type="Pfam" id="PF00300">
    <property type="entry name" value="His_Phos_1"/>
    <property type="match status" value="1"/>
</dbReference>
<evidence type="ECO:0000313" key="7">
    <source>
        <dbReference type="Proteomes" id="UP000293764"/>
    </source>
</evidence>
<keyword evidence="7" id="KW-1185">Reference proteome</keyword>
<organism evidence="6 7">
    <name type="scientific">Pengzhenrongella frigida</name>
    <dbReference type="NCBI Taxonomy" id="1259133"/>
    <lineage>
        <taxon>Bacteria</taxon>
        <taxon>Bacillati</taxon>
        <taxon>Actinomycetota</taxon>
        <taxon>Actinomycetes</taxon>
        <taxon>Micrococcales</taxon>
        <taxon>Pengzhenrongella</taxon>
    </lineage>
</organism>
<proteinExistence type="inferred from homology"/>
<dbReference type="InterPro" id="IPR013078">
    <property type="entry name" value="His_Pase_superF_clade-1"/>
</dbReference>
<evidence type="ECO:0000256" key="5">
    <source>
        <dbReference type="PIRSR" id="PIRSR613078-2"/>
    </source>
</evidence>
<dbReference type="InterPro" id="IPR001345">
    <property type="entry name" value="PG/BPGM_mutase_AS"/>
</dbReference>
<evidence type="ECO:0000256" key="2">
    <source>
        <dbReference type="ARBA" id="ARBA00012028"/>
    </source>
</evidence>
<comment type="caution">
    <text evidence="6">The sequence shown here is derived from an EMBL/GenBank/DDBJ whole genome shotgun (WGS) entry which is preliminary data.</text>
</comment>
<dbReference type="GO" id="GO:0006096">
    <property type="term" value="P:glycolytic process"/>
    <property type="evidence" value="ECO:0007669"/>
    <property type="project" value="UniProtKB-KW"/>
</dbReference>
<dbReference type="Gene3D" id="3.40.50.1240">
    <property type="entry name" value="Phosphoglycerate mutase-like"/>
    <property type="match status" value="1"/>
</dbReference>
<dbReference type="SMART" id="SM00855">
    <property type="entry name" value="PGAM"/>
    <property type="match status" value="1"/>
</dbReference>
<dbReference type="InterPro" id="IPR005952">
    <property type="entry name" value="Phosphogly_mut1"/>
</dbReference>
<dbReference type="CDD" id="cd07067">
    <property type="entry name" value="HP_PGM_like"/>
    <property type="match status" value="1"/>
</dbReference>
<feature type="binding site" evidence="5">
    <location>
        <begin position="10"/>
        <end position="17"/>
    </location>
    <ligand>
        <name>substrate</name>
    </ligand>
</feature>
<gene>
    <name evidence="6" type="ORF">EUA98_08100</name>
</gene>
<dbReference type="Proteomes" id="UP000293764">
    <property type="component" value="Unassembled WGS sequence"/>
</dbReference>
<sequence length="242" mass="26479">MGATELLLVRHGESLSNVAADVAEAAHADVIDVPVRDPDVPLTARGVGQAEAVGAWLRTLGPDAVPQSVWSSPYVRALQTAQLAVEGSGLALTICTDERLRDRELGVLDRLTTAGVEARVPAEAERRRWLGKFYHRPPGGESWADVALRVRTVLVDLDRQEHGRRVLVVCHDAVIMVVRYICEGLSEADVLEISRTANVRNASVTRLVRPDGTGRWSVDVFNIESHLGDLHRGEPHRTEGTR</sequence>
<dbReference type="PANTHER" id="PTHR11931">
    <property type="entry name" value="PHOSPHOGLYCERATE MUTASE"/>
    <property type="match status" value="1"/>
</dbReference>
<keyword evidence="3" id="KW-0324">Glycolysis</keyword>
<accession>A0A4Q5N0H8</accession>
<reference evidence="6 7" key="1">
    <citation type="submission" date="2019-01" db="EMBL/GenBank/DDBJ databases">
        <title>Novel species of Cellulomonas.</title>
        <authorList>
            <person name="Liu Q."/>
            <person name="Xin Y.-H."/>
        </authorList>
    </citation>
    <scope>NUCLEOTIDE SEQUENCE [LARGE SCALE GENOMIC DNA]</scope>
    <source>
        <strain evidence="6 7">HLT2-17</strain>
    </source>
</reference>
<dbReference type="RefSeq" id="WP_130102170.1">
    <property type="nucleotide sequence ID" value="NZ_SDWW01000015.1"/>
</dbReference>